<sequence>MAGKSDKIIVYQIMTRLFGNKVNANKRYGTIEENGVGKMVDINAKALKELKKFGATHIWYTGVLEHATMSDYTSIGIALDDVDVVKGRAGSPYAIKDYYDISPDLAVNPKNRKKEFLALVDRTHKEGLKVLIDFVPNHVARGYSSDAAPEGVKGFGADDDVSVAFKASNNFYYIPGQPFQIPAGYDPLPGHEHPTKDQFYMESPAKATGNDVFSPTPSINDWFETTKLNYGVDYVNFRERHFDPIPDTWNKMLEILTYWTEQGVDGFRCDMAEMVPVEFWEWVIPKVQAINPDIIFIAEIYNPNEYRNYIEKGHFDYLYDKVELYDTLRHIIEGKANTDHITTVWQRQEGIAQHMLRFLENHDEQRIASPFFAGNAKYAIPAMVLTAAMHTGPVMVYFGQEVGEPATGSEGFSGEDGRTTIFDYWGVPNHQAWMNGGKFDSGNLSAEEQELREFYQFILSFSSKEPIIASGGFYDLHYFNRSAEFTGHSNNVFTFLRHSDKNAFLIAVNFNKEGSEQVRLKIPTDALRAFNMHQKKSITFTSYLDKGEAIVVPTDDLTSKDSSNALSFEMAPNSFKIYRLTGKN</sequence>
<feature type="domain" description="Glycosyl hydrolase family 13 catalytic" evidence="1">
    <location>
        <begin position="12"/>
        <end position="440"/>
    </location>
</feature>
<reference evidence="2 3" key="1">
    <citation type="journal article" date="2023" name="Microbiol. Resour. Announc.">
        <title>Complete Genome Sequence of Imperialibacter roseus strain P4T.</title>
        <authorList>
            <person name="Tizabi D.R."/>
            <person name="Bachvaroff T."/>
            <person name="Hill R.T."/>
        </authorList>
    </citation>
    <scope>NUCLEOTIDE SEQUENCE [LARGE SCALE GENOMIC DNA]</scope>
    <source>
        <strain evidence="2 3">P4T</strain>
    </source>
</reference>
<dbReference type="InterPro" id="IPR017853">
    <property type="entry name" value="GH"/>
</dbReference>
<proteinExistence type="predicted"/>
<dbReference type="RefSeq" id="WP_317492201.1">
    <property type="nucleotide sequence ID" value="NZ_CP136051.1"/>
</dbReference>
<dbReference type="Proteomes" id="UP001302349">
    <property type="component" value="Chromosome"/>
</dbReference>
<dbReference type="PANTHER" id="PTHR10357:SF205">
    <property type="entry name" value="O-GLYCOSYL HYDROLASE FAMILY 13"/>
    <property type="match status" value="1"/>
</dbReference>
<dbReference type="PANTHER" id="PTHR10357">
    <property type="entry name" value="ALPHA-AMYLASE FAMILY MEMBER"/>
    <property type="match status" value="1"/>
</dbReference>
<dbReference type="Pfam" id="PF00128">
    <property type="entry name" value="Alpha-amylase"/>
    <property type="match status" value="1"/>
</dbReference>
<dbReference type="SUPFAM" id="SSF51445">
    <property type="entry name" value="(Trans)glycosidases"/>
    <property type="match status" value="1"/>
</dbReference>
<dbReference type="EMBL" id="CP136051">
    <property type="protein sequence ID" value="WOK09587.1"/>
    <property type="molecule type" value="Genomic_DNA"/>
</dbReference>
<dbReference type="CDD" id="cd11349">
    <property type="entry name" value="AmyAc_3"/>
    <property type="match status" value="1"/>
</dbReference>
<keyword evidence="3" id="KW-1185">Reference proteome</keyword>
<dbReference type="InterPro" id="IPR006047">
    <property type="entry name" value="GH13_cat_dom"/>
</dbReference>
<organism evidence="2 3">
    <name type="scientific">Imperialibacter roseus</name>
    <dbReference type="NCBI Taxonomy" id="1324217"/>
    <lineage>
        <taxon>Bacteria</taxon>
        <taxon>Pseudomonadati</taxon>
        <taxon>Bacteroidota</taxon>
        <taxon>Cytophagia</taxon>
        <taxon>Cytophagales</taxon>
        <taxon>Flammeovirgaceae</taxon>
        <taxon>Imperialibacter</taxon>
    </lineage>
</organism>
<evidence type="ECO:0000259" key="1">
    <source>
        <dbReference type="SMART" id="SM00642"/>
    </source>
</evidence>
<dbReference type="SMART" id="SM00642">
    <property type="entry name" value="Aamy"/>
    <property type="match status" value="1"/>
</dbReference>
<gene>
    <name evidence="2" type="ORF">RT717_13150</name>
</gene>
<evidence type="ECO:0000313" key="3">
    <source>
        <dbReference type="Proteomes" id="UP001302349"/>
    </source>
</evidence>
<accession>A0ABZ0IX05</accession>
<protein>
    <submittedName>
        <fullName evidence="2">Alpha-amylase family protein</fullName>
    </submittedName>
</protein>
<name>A0ABZ0IX05_9BACT</name>
<dbReference type="Gene3D" id="3.20.20.80">
    <property type="entry name" value="Glycosidases"/>
    <property type="match status" value="2"/>
</dbReference>
<evidence type="ECO:0000313" key="2">
    <source>
        <dbReference type="EMBL" id="WOK09587.1"/>
    </source>
</evidence>